<dbReference type="EMBL" id="HG994358">
    <property type="protein sequence ID" value="CAF2269016.1"/>
    <property type="molecule type" value="Genomic_DNA"/>
</dbReference>
<gene>
    <name evidence="1" type="ORF">DARMORV10_A04P07810.1</name>
</gene>
<proteinExistence type="predicted"/>
<accession>A0A817AHK6</accession>
<evidence type="ECO:0000313" key="1">
    <source>
        <dbReference type="EMBL" id="CAF2269016.1"/>
    </source>
</evidence>
<name>A0A817AHK6_BRANA</name>
<organism evidence="1">
    <name type="scientific">Brassica napus</name>
    <name type="common">Rape</name>
    <dbReference type="NCBI Taxonomy" id="3708"/>
    <lineage>
        <taxon>Eukaryota</taxon>
        <taxon>Viridiplantae</taxon>
        <taxon>Streptophyta</taxon>
        <taxon>Embryophyta</taxon>
        <taxon>Tracheophyta</taxon>
        <taxon>Spermatophyta</taxon>
        <taxon>Magnoliopsida</taxon>
        <taxon>eudicotyledons</taxon>
        <taxon>Gunneridae</taxon>
        <taxon>Pentapetalae</taxon>
        <taxon>rosids</taxon>
        <taxon>malvids</taxon>
        <taxon>Brassicales</taxon>
        <taxon>Brassicaceae</taxon>
        <taxon>Brassiceae</taxon>
        <taxon>Brassica</taxon>
    </lineage>
</organism>
<dbReference type="AlphaFoldDB" id="A0A817AHK6"/>
<sequence length="80" mass="9094">MLRLPLADLKNSLTLFNEPQLCKRRGHELTTEPLKLLAAVYSIICPVDSISDTAKKHATKENYDEHGETVNLDYVSITYF</sequence>
<dbReference type="Proteomes" id="UP001295469">
    <property type="component" value="Chromosome A04"/>
</dbReference>
<reference evidence="1" key="1">
    <citation type="submission" date="2021-01" db="EMBL/GenBank/DDBJ databases">
        <authorList>
            <consortium name="Genoscope - CEA"/>
            <person name="William W."/>
        </authorList>
    </citation>
    <scope>NUCLEOTIDE SEQUENCE</scope>
</reference>
<protein>
    <submittedName>
        <fullName evidence="1">(rape) hypothetical protein</fullName>
    </submittedName>
</protein>